<evidence type="ECO:0000313" key="2">
    <source>
        <dbReference type="Proteomes" id="UP000054097"/>
    </source>
</evidence>
<reference evidence="2" key="2">
    <citation type="submission" date="2015-01" db="EMBL/GenBank/DDBJ databases">
        <title>Evolutionary Origins and Diversification of the Mycorrhizal Mutualists.</title>
        <authorList>
            <consortium name="DOE Joint Genome Institute"/>
            <consortium name="Mycorrhizal Genomics Consortium"/>
            <person name="Kohler A."/>
            <person name="Kuo A."/>
            <person name="Nagy L.G."/>
            <person name="Floudas D."/>
            <person name="Copeland A."/>
            <person name="Barry K.W."/>
            <person name="Cichocki N."/>
            <person name="Veneault-Fourrey C."/>
            <person name="LaButti K."/>
            <person name="Lindquist E.A."/>
            <person name="Lipzen A."/>
            <person name="Lundell T."/>
            <person name="Morin E."/>
            <person name="Murat C."/>
            <person name="Riley R."/>
            <person name="Ohm R."/>
            <person name="Sun H."/>
            <person name="Tunlid A."/>
            <person name="Henrissat B."/>
            <person name="Grigoriev I.V."/>
            <person name="Hibbett D.S."/>
            <person name="Martin F."/>
        </authorList>
    </citation>
    <scope>NUCLEOTIDE SEQUENCE [LARGE SCALE GENOMIC DNA]</scope>
    <source>
        <strain evidence="2">MAFF 305830</strain>
    </source>
</reference>
<reference evidence="1 2" key="1">
    <citation type="submission" date="2014-04" db="EMBL/GenBank/DDBJ databases">
        <authorList>
            <consortium name="DOE Joint Genome Institute"/>
            <person name="Kuo A."/>
            <person name="Zuccaro A."/>
            <person name="Kohler A."/>
            <person name="Nagy L.G."/>
            <person name="Floudas D."/>
            <person name="Copeland A."/>
            <person name="Barry K.W."/>
            <person name="Cichocki N."/>
            <person name="Veneault-Fourrey C."/>
            <person name="LaButti K."/>
            <person name="Lindquist E.A."/>
            <person name="Lipzen A."/>
            <person name="Lundell T."/>
            <person name="Morin E."/>
            <person name="Murat C."/>
            <person name="Sun H."/>
            <person name="Tunlid A."/>
            <person name="Henrissat B."/>
            <person name="Grigoriev I.V."/>
            <person name="Hibbett D.S."/>
            <person name="Martin F."/>
            <person name="Nordberg H.P."/>
            <person name="Cantor M.N."/>
            <person name="Hua S.X."/>
        </authorList>
    </citation>
    <scope>NUCLEOTIDE SEQUENCE [LARGE SCALE GENOMIC DNA]</scope>
    <source>
        <strain evidence="1 2">MAFF 305830</strain>
    </source>
</reference>
<accession>A0A0C3B885</accession>
<dbReference type="OrthoDB" id="10438338at2759"/>
<evidence type="ECO:0000313" key="1">
    <source>
        <dbReference type="EMBL" id="KIM33025.1"/>
    </source>
</evidence>
<dbReference type="AlphaFoldDB" id="A0A0C3B885"/>
<keyword evidence="2" id="KW-1185">Reference proteome</keyword>
<dbReference type="HOGENOM" id="CLU_2607505_0_0_1"/>
<proteinExistence type="predicted"/>
<dbReference type="EMBL" id="KN824279">
    <property type="protein sequence ID" value="KIM33025.1"/>
    <property type="molecule type" value="Genomic_DNA"/>
</dbReference>
<organism evidence="1 2">
    <name type="scientific">Serendipita vermifera MAFF 305830</name>
    <dbReference type="NCBI Taxonomy" id="933852"/>
    <lineage>
        <taxon>Eukaryota</taxon>
        <taxon>Fungi</taxon>
        <taxon>Dikarya</taxon>
        <taxon>Basidiomycota</taxon>
        <taxon>Agaricomycotina</taxon>
        <taxon>Agaricomycetes</taxon>
        <taxon>Sebacinales</taxon>
        <taxon>Serendipitaceae</taxon>
        <taxon>Serendipita</taxon>
    </lineage>
</organism>
<gene>
    <name evidence="1" type="ORF">M408DRAFT_326694</name>
</gene>
<dbReference type="Proteomes" id="UP000054097">
    <property type="component" value="Unassembled WGS sequence"/>
</dbReference>
<protein>
    <submittedName>
        <fullName evidence="1">Uncharacterized protein</fullName>
    </submittedName>
</protein>
<sequence>MSRTIMTAVKQDAVSATQTMTYTNSLLKEVTLNEGASLLPKAQLDSAASSRELVSNALQQGLESLGDTMADKGVAPKFA</sequence>
<name>A0A0C3B885_SERVB</name>